<name>M7NAS9_9BACT</name>
<evidence type="ECO:0000313" key="2">
    <source>
        <dbReference type="Proteomes" id="UP000011910"/>
    </source>
</evidence>
<dbReference type="EMBL" id="AODQ01000008">
    <property type="protein sequence ID" value="EMR04271.1"/>
    <property type="molecule type" value="Genomic_DNA"/>
</dbReference>
<protein>
    <submittedName>
        <fullName evidence="1">Uncharacterized protein</fullName>
    </submittedName>
</protein>
<reference evidence="1 2" key="1">
    <citation type="journal article" date="2013" name="Genome Announc.">
        <title>Draft Genome Sequence of Cesiribacter andamanensis Strain AMV16T, Isolated from a Soil Sample from a Mud Volcano in the Andaman Islands, India.</title>
        <authorList>
            <person name="Shivaji S."/>
            <person name="Ara S."/>
            <person name="Begum Z."/>
            <person name="Srinivas T.N."/>
            <person name="Singh A."/>
            <person name="Kumar Pinnaka A."/>
        </authorList>
    </citation>
    <scope>NUCLEOTIDE SEQUENCE [LARGE SCALE GENOMIC DNA]</scope>
    <source>
        <strain evidence="1 2">AMV16</strain>
    </source>
</reference>
<organism evidence="1 2">
    <name type="scientific">Cesiribacter andamanensis AMV16</name>
    <dbReference type="NCBI Taxonomy" id="1279009"/>
    <lineage>
        <taxon>Bacteria</taxon>
        <taxon>Pseudomonadati</taxon>
        <taxon>Bacteroidota</taxon>
        <taxon>Cytophagia</taxon>
        <taxon>Cytophagales</taxon>
        <taxon>Cesiribacteraceae</taxon>
        <taxon>Cesiribacter</taxon>
    </lineage>
</organism>
<proteinExistence type="predicted"/>
<dbReference type="eggNOG" id="COG1807">
    <property type="taxonomic scope" value="Bacteria"/>
</dbReference>
<sequence length="175" mass="20184">MRNPNPQQELVNTEVMWENVMNNFHWRQLDNPDVYYSEDYRNFILNHRAAFNTLAGALIDEGDEARALQALHKSLEVMPDATFEYDYATALTVQLLIEAGDVERASEIASVMAARADEFLAYLNRENRDIGNQRQYHLVILNQLSRALAAGGREEEAMRYQQILGKYYPAALQQR</sequence>
<keyword evidence="2" id="KW-1185">Reference proteome</keyword>
<accession>M7NAS9</accession>
<comment type="caution">
    <text evidence="1">The sequence shown here is derived from an EMBL/GenBank/DDBJ whole genome shotgun (WGS) entry which is preliminary data.</text>
</comment>
<dbReference type="STRING" id="1279009.ADICEAN_00557"/>
<dbReference type="Proteomes" id="UP000011910">
    <property type="component" value="Unassembled WGS sequence"/>
</dbReference>
<dbReference type="InterPro" id="IPR011990">
    <property type="entry name" value="TPR-like_helical_dom_sf"/>
</dbReference>
<dbReference type="SUPFAM" id="SSF48452">
    <property type="entry name" value="TPR-like"/>
    <property type="match status" value="1"/>
</dbReference>
<evidence type="ECO:0000313" key="1">
    <source>
        <dbReference type="EMBL" id="EMR04271.1"/>
    </source>
</evidence>
<dbReference type="AlphaFoldDB" id="M7NAS9"/>
<gene>
    <name evidence="1" type="ORF">ADICEAN_00557</name>
</gene>